<dbReference type="Pfam" id="PF07727">
    <property type="entry name" value="RVT_2"/>
    <property type="match status" value="1"/>
</dbReference>
<feature type="domain" description="Reverse transcriptase Ty1/copia-type" evidence="1">
    <location>
        <begin position="156"/>
        <end position="265"/>
    </location>
</feature>
<organism evidence="2 3">
    <name type="scientific">Tanacetum coccineum</name>
    <dbReference type="NCBI Taxonomy" id="301880"/>
    <lineage>
        <taxon>Eukaryota</taxon>
        <taxon>Viridiplantae</taxon>
        <taxon>Streptophyta</taxon>
        <taxon>Embryophyta</taxon>
        <taxon>Tracheophyta</taxon>
        <taxon>Spermatophyta</taxon>
        <taxon>Magnoliopsida</taxon>
        <taxon>eudicotyledons</taxon>
        <taxon>Gunneridae</taxon>
        <taxon>Pentapetalae</taxon>
        <taxon>asterids</taxon>
        <taxon>campanulids</taxon>
        <taxon>Asterales</taxon>
        <taxon>Asteraceae</taxon>
        <taxon>Asteroideae</taxon>
        <taxon>Anthemideae</taxon>
        <taxon>Anthemidinae</taxon>
        <taxon>Tanacetum</taxon>
    </lineage>
</organism>
<reference evidence="2" key="1">
    <citation type="journal article" date="2022" name="Int. J. Mol. Sci.">
        <title>Draft Genome of Tanacetum Coccineum: Genomic Comparison of Closely Related Tanacetum-Family Plants.</title>
        <authorList>
            <person name="Yamashiro T."/>
            <person name="Shiraishi A."/>
            <person name="Nakayama K."/>
            <person name="Satake H."/>
        </authorList>
    </citation>
    <scope>NUCLEOTIDE SEQUENCE</scope>
</reference>
<evidence type="ECO:0000313" key="3">
    <source>
        <dbReference type="Proteomes" id="UP001151760"/>
    </source>
</evidence>
<dbReference type="EMBL" id="BQNB010015873">
    <property type="protein sequence ID" value="GJT45121.1"/>
    <property type="molecule type" value="Genomic_DNA"/>
</dbReference>
<sequence>MSTTVLPSTKERQHKSSYKCITTCDTPFPESSPFTLQWNFLSYFNQKRLITSITPWGIQMTLAVSGSCGLVPINKIPYKNYVWERANISHLKPFGCHVTILTPVTTWENLREKLMKVLLLDKTKISGLVIMSGTLTIDYLTDSLSYTHFKTSSTCQILKNKRDARGIVVRNKARLVAQGHRQEEGIDYDEVFAPVARIEAIRLFLAFASYMGFMVYPHRCKSAFICGNDEEVMLTQPKGIEDPHFPKQCLQSCESFYGLHQAPRHGELIMFLRINKLSKSLMGNLYQPRQIHDSFPHVFIALRRNIYVAVIAWFLTPVTSPLPPI</sequence>
<dbReference type="Proteomes" id="UP001151760">
    <property type="component" value="Unassembled WGS sequence"/>
</dbReference>
<gene>
    <name evidence="2" type="ORF">Tco_0953836</name>
</gene>
<evidence type="ECO:0000259" key="1">
    <source>
        <dbReference type="Pfam" id="PF07727"/>
    </source>
</evidence>
<protein>
    <submittedName>
        <fullName evidence="2">Copia protein</fullName>
    </submittedName>
</protein>
<name>A0ABQ5E3E7_9ASTR</name>
<proteinExistence type="predicted"/>
<evidence type="ECO:0000313" key="2">
    <source>
        <dbReference type="EMBL" id="GJT45121.1"/>
    </source>
</evidence>
<accession>A0ABQ5E3E7</accession>
<comment type="caution">
    <text evidence="2">The sequence shown here is derived from an EMBL/GenBank/DDBJ whole genome shotgun (WGS) entry which is preliminary data.</text>
</comment>
<reference evidence="2" key="2">
    <citation type="submission" date="2022-01" db="EMBL/GenBank/DDBJ databases">
        <authorList>
            <person name="Yamashiro T."/>
            <person name="Shiraishi A."/>
            <person name="Satake H."/>
            <person name="Nakayama K."/>
        </authorList>
    </citation>
    <scope>NUCLEOTIDE SEQUENCE</scope>
</reference>
<dbReference type="InterPro" id="IPR013103">
    <property type="entry name" value="RVT_2"/>
</dbReference>
<keyword evidence="3" id="KW-1185">Reference proteome</keyword>